<dbReference type="Pfam" id="PF00450">
    <property type="entry name" value="Peptidase_S10"/>
    <property type="match status" value="1"/>
</dbReference>
<keyword evidence="8" id="KW-1185">Reference proteome</keyword>
<dbReference type="PANTHER" id="PTHR11802:SF3">
    <property type="entry name" value="RETINOID-INDUCIBLE SERINE CARBOXYPEPTIDASE"/>
    <property type="match status" value="1"/>
</dbReference>
<dbReference type="RefSeq" id="WP_207026917.1">
    <property type="nucleotide sequence ID" value="NZ_JAFLNM010000001.1"/>
</dbReference>
<dbReference type="EMBL" id="JAFLNM010000001">
    <property type="protein sequence ID" value="MBO0341289.1"/>
    <property type="molecule type" value="Genomic_DNA"/>
</dbReference>
<sequence length="501" mass="56017">MRKFFNLTICLLITLSLSAQQTDKDSLSVPEPKSFESSHQITNGGKLIKYKAIASETYLKNKSGEPVASIWSVAYVQTGITDISKRPVTFVFNGGPGSASVWLQMGMFGPRLVQVDSNATADDGAAPYTLLENKNGIMDLTDLVFIDPVGTGYSKVIGKGMVEDFWGLTEDANSVAQFIRQWVTENNRWLSPKYIIGESFGTTRAAGVANALEGNGQNMALNGLVLISQALDYAGSTSVHDNITSYLTYLPSMAATAWYHKKAGQGKSLESFVDECRDFTYNIYAPALYKGSLLTKTEKNEIADRLSYFIGLDKQYILKSNLRILIPRFQKQLLADEGLAIGRLDGRYMGNEVDKLTDGPHLGDPSSYQISSAYTASLNHYYASVLNVKMDRPYLTSNGEIYGKWNWKPVPKGKGWEPSYVNVTRKLSETMRRNTGMKVMVASGYYDLICPFFDAEYTFSRNGIERDKIQMFYYEAGHMMYTHKPDLVKLEQDVREFLSKN</sequence>
<name>A0ABS3FDQ3_9FLAO</name>
<evidence type="ECO:0000256" key="3">
    <source>
        <dbReference type="ARBA" id="ARBA00022729"/>
    </source>
</evidence>
<dbReference type="Gene3D" id="3.40.50.1820">
    <property type="entry name" value="alpha/beta hydrolase"/>
    <property type="match status" value="1"/>
</dbReference>
<evidence type="ECO:0000256" key="6">
    <source>
        <dbReference type="SAM" id="SignalP"/>
    </source>
</evidence>
<dbReference type="Proteomes" id="UP000664807">
    <property type="component" value="Unassembled WGS sequence"/>
</dbReference>
<evidence type="ECO:0000313" key="7">
    <source>
        <dbReference type="EMBL" id="MBO0341289.1"/>
    </source>
</evidence>
<evidence type="ECO:0000313" key="8">
    <source>
        <dbReference type="Proteomes" id="UP000664807"/>
    </source>
</evidence>
<dbReference type="InterPro" id="IPR001563">
    <property type="entry name" value="Peptidase_S10"/>
</dbReference>
<evidence type="ECO:0000256" key="4">
    <source>
        <dbReference type="ARBA" id="ARBA00022801"/>
    </source>
</evidence>
<reference evidence="7 8" key="1">
    <citation type="submission" date="2021-03" db="EMBL/GenBank/DDBJ databases">
        <title>Muricauda lutimaris sp. nov. and Muricauda ruestringensis sp. nov, two marine members of the Flavobacteriaceae isolated from deep sea sediments of Western Pacific.</title>
        <authorList>
            <person name="Zhao S."/>
            <person name="Liu R."/>
        </authorList>
    </citation>
    <scope>NUCLEOTIDE SEQUENCE [LARGE SCALE GENOMIC DNA]</scope>
    <source>
        <strain evidence="7 8">BC31-3-A3</strain>
    </source>
</reference>
<feature type="chain" id="PRO_5045677552" evidence="6">
    <location>
        <begin position="22"/>
        <end position="501"/>
    </location>
</feature>
<accession>A0ABS3FDQ3</accession>
<proteinExistence type="predicted"/>
<dbReference type="SUPFAM" id="SSF53474">
    <property type="entry name" value="alpha/beta-Hydrolases"/>
    <property type="match status" value="1"/>
</dbReference>
<dbReference type="InterPro" id="IPR029058">
    <property type="entry name" value="AB_hydrolase_fold"/>
</dbReference>
<keyword evidence="5" id="KW-0325">Glycoprotein</keyword>
<organism evidence="7 8">
    <name type="scientific">Flagellimonas profundi</name>
    <dbReference type="NCBI Taxonomy" id="2915620"/>
    <lineage>
        <taxon>Bacteria</taxon>
        <taxon>Pseudomonadati</taxon>
        <taxon>Bacteroidota</taxon>
        <taxon>Flavobacteriia</taxon>
        <taxon>Flavobacteriales</taxon>
        <taxon>Flavobacteriaceae</taxon>
        <taxon>Flagellimonas</taxon>
    </lineage>
</organism>
<comment type="caution">
    <text evidence="7">The sequence shown here is derived from an EMBL/GenBank/DDBJ whole genome shotgun (WGS) entry which is preliminary data.</text>
</comment>
<dbReference type="PANTHER" id="PTHR11802">
    <property type="entry name" value="SERINE PROTEASE FAMILY S10 SERINE CARBOXYPEPTIDASE"/>
    <property type="match status" value="1"/>
</dbReference>
<keyword evidence="4" id="KW-0378">Hydrolase</keyword>
<evidence type="ECO:0000256" key="1">
    <source>
        <dbReference type="ARBA" id="ARBA00022645"/>
    </source>
</evidence>
<protein>
    <submittedName>
        <fullName evidence="7">Peptidase S10</fullName>
    </submittedName>
</protein>
<keyword evidence="3 6" id="KW-0732">Signal</keyword>
<evidence type="ECO:0000256" key="2">
    <source>
        <dbReference type="ARBA" id="ARBA00022670"/>
    </source>
</evidence>
<feature type="signal peptide" evidence="6">
    <location>
        <begin position="1"/>
        <end position="21"/>
    </location>
</feature>
<evidence type="ECO:0000256" key="5">
    <source>
        <dbReference type="ARBA" id="ARBA00023180"/>
    </source>
</evidence>
<keyword evidence="2" id="KW-0645">Protease</keyword>
<keyword evidence="1" id="KW-0121">Carboxypeptidase</keyword>
<gene>
    <name evidence="7" type="ORF">J0654_06510</name>
</gene>